<accession>A0A0F9ACK1</accession>
<dbReference type="InterPro" id="IPR006638">
    <property type="entry name" value="Elp3/MiaA/NifB-like_rSAM"/>
</dbReference>
<protein>
    <submittedName>
        <fullName evidence="10">Uncharacterized protein</fullName>
    </submittedName>
</protein>
<dbReference type="InterPro" id="IPR036724">
    <property type="entry name" value="Cobalamin-bd_sf"/>
</dbReference>
<evidence type="ECO:0000256" key="6">
    <source>
        <dbReference type="ARBA" id="ARBA00023004"/>
    </source>
</evidence>
<dbReference type="SFLD" id="SFLDS00029">
    <property type="entry name" value="Radical_SAM"/>
    <property type="match status" value="1"/>
</dbReference>
<gene>
    <name evidence="10" type="ORF">LCGC14_2587560</name>
</gene>
<feature type="domain" description="B12-binding" evidence="8">
    <location>
        <begin position="10"/>
        <end position="140"/>
    </location>
</feature>
<dbReference type="InterPro" id="IPR034466">
    <property type="entry name" value="Methyltransferase_Class_B"/>
</dbReference>
<comment type="caution">
    <text evidence="10">The sequence shown here is derived from an EMBL/GenBank/DDBJ whole genome shotgun (WGS) entry which is preliminary data.</text>
</comment>
<dbReference type="PROSITE" id="PS51918">
    <property type="entry name" value="RADICAL_SAM"/>
    <property type="match status" value="1"/>
</dbReference>
<evidence type="ECO:0000259" key="8">
    <source>
        <dbReference type="PROSITE" id="PS51332"/>
    </source>
</evidence>
<feature type="domain" description="Radical SAM core" evidence="9">
    <location>
        <begin position="182"/>
        <end position="405"/>
    </location>
</feature>
<dbReference type="PANTHER" id="PTHR43409">
    <property type="entry name" value="ANAEROBIC MAGNESIUM-PROTOPORPHYRIN IX MONOMETHYL ESTER CYCLASE-RELATED"/>
    <property type="match status" value="1"/>
</dbReference>
<dbReference type="CDD" id="cd02068">
    <property type="entry name" value="radical_SAM_B12_BD"/>
    <property type="match status" value="1"/>
</dbReference>
<dbReference type="GO" id="GO:0031419">
    <property type="term" value="F:cobalamin binding"/>
    <property type="evidence" value="ECO:0007669"/>
    <property type="project" value="InterPro"/>
</dbReference>
<dbReference type="InterPro" id="IPR058240">
    <property type="entry name" value="rSAM_sf"/>
</dbReference>
<evidence type="ECO:0000256" key="2">
    <source>
        <dbReference type="ARBA" id="ARBA00022603"/>
    </source>
</evidence>
<keyword evidence="4" id="KW-0949">S-adenosyl-L-methionine</keyword>
<dbReference type="SFLD" id="SFLDG01123">
    <property type="entry name" value="methyltransferase_(Class_B)"/>
    <property type="match status" value="1"/>
</dbReference>
<comment type="cofactor">
    <cofactor evidence="1">
        <name>[4Fe-4S] cluster</name>
        <dbReference type="ChEBI" id="CHEBI:49883"/>
    </cofactor>
</comment>
<sequence>MTKILLINPHSRGVYEVLKSSAPTYPPLGLCYIAAVLEKGGHEVKIIDMAVEDMTELEVIKQAKQYSPDIIGLSGATANIECSYSLARQLKDIALIVIGGVHATALPSEAIQYANVVVRGEGEHTFLDIADGKDIKEIQGITYKRNDVVINNPDREPVDNLDDLPFPARHLVPIRKYYYLGKKSLGISNIVMSRGCQFNCTFCNKKIFGYKVRQRSVENKFEEIKQLVETYGTKEIHISDDTFNNDRDNIMSLWKLLIKEKIDVKIHPSNGMRVDKVDEEQFILMKKAGFTGVVFGVESGNQEILNNIRKGTTLQQIRTAFKLAHKVNFDEIWGTFIFGLKGETIQTAKNTLKFAMELNPTIAKFHILVPYPGTEDYRRLKSEGRITVKSWNDYKHFSKPTFNPEGMTREKLSKIYDSANKTYLFRPRSIFN</sequence>
<dbReference type="SUPFAM" id="SSF52242">
    <property type="entry name" value="Cobalamin (vitamin B12)-binding domain"/>
    <property type="match status" value="1"/>
</dbReference>
<evidence type="ECO:0000256" key="5">
    <source>
        <dbReference type="ARBA" id="ARBA00022723"/>
    </source>
</evidence>
<dbReference type="PROSITE" id="PS51332">
    <property type="entry name" value="B12_BINDING"/>
    <property type="match status" value="1"/>
</dbReference>
<evidence type="ECO:0000259" key="9">
    <source>
        <dbReference type="PROSITE" id="PS51918"/>
    </source>
</evidence>
<dbReference type="Pfam" id="PF04055">
    <property type="entry name" value="Radical_SAM"/>
    <property type="match status" value="1"/>
</dbReference>
<dbReference type="GO" id="GO:0046872">
    <property type="term" value="F:metal ion binding"/>
    <property type="evidence" value="ECO:0007669"/>
    <property type="project" value="UniProtKB-KW"/>
</dbReference>
<keyword evidence="6" id="KW-0408">Iron</keyword>
<dbReference type="SMART" id="SM00729">
    <property type="entry name" value="Elp3"/>
    <property type="match status" value="1"/>
</dbReference>
<dbReference type="Gene3D" id="3.40.50.280">
    <property type="entry name" value="Cobalamin-binding domain"/>
    <property type="match status" value="1"/>
</dbReference>
<dbReference type="PANTHER" id="PTHR43409:SF7">
    <property type="entry name" value="BLL1977 PROTEIN"/>
    <property type="match status" value="1"/>
</dbReference>
<dbReference type="Pfam" id="PF02310">
    <property type="entry name" value="B12-binding"/>
    <property type="match status" value="1"/>
</dbReference>
<evidence type="ECO:0000256" key="7">
    <source>
        <dbReference type="ARBA" id="ARBA00023014"/>
    </source>
</evidence>
<name>A0A0F9ACK1_9ZZZZ</name>
<dbReference type="SFLD" id="SFLDG01082">
    <property type="entry name" value="B12-binding_domain_containing"/>
    <property type="match status" value="1"/>
</dbReference>
<reference evidence="10" key="1">
    <citation type="journal article" date="2015" name="Nature">
        <title>Complex archaea that bridge the gap between prokaryotes and eukaryotes.</title>
        <authorList>
            <person name="Spang A."/>
            <person name="Saw J.H."/>
            <person name="Jorgensen S.L."/>
            <person name="Zaremba-Niedzwiedzka K."/>
            <person name="Martijn J."/>
            <person name="Lind A.E."/>
            <person name="van Eijk R."/>
            <person name="Schleper C."/>
            <person name="Guy L."/>
            <person name="Ettema T.J."/>
        </authorList>
    </citation>
    <scope>NUCLEOTIDE SEQUENCE</scope>
</reference>
<dbReference type="InterPro" id="IPR006158">
    <property type="entry name" value="Cobalamin-bd"/>
</dbReference>
<dbReference type="EMBL" id="LAZR01043353">
    <property type="protein sequence ID" value="KKL07284.1"/>
    <property type="molecule type" value="Genomic_DNA"/>
</dbReference>
<dbReference type="InterPro" id="IPR007197">
    <property type="entry name" value="rSAM"/>
</dbReference>
<keyword evidence="7" id="KW-0411">Iron-sulfur</keyword>
<feature type="non-terminal residue" evidence="10">
    <location>
        <position position="432"/>
    </location>
</feature>
<evidence type="ECO:0000256" key="3">
    <source>
        <dbReference type="ARBA" id="ARBA00022679"/>
    </source>
</evidence>
<evidence type="ECO:0000256" key="4">
    <source>
        <dbReference type="ARBA" id="ARBA00022691"/>
    </source>
</evidence>
<keyword evidence="3" id="KW-0808">Transferase</keyword>
<dbReference type="GO" id="GO:0051539">
    <property type="term" value="F:4 iron, 4 sulfur cluster binding"/>
    <property type="evidence" value="ECO:0007669"/>
    <property type="project" value="UniProtKB-KW"/>
</dbReference>
<dbReference type="GO" id="GO:0003824">
    <property type="term" value="F:catalytic activity"/>
    <property type="evidence" value="ECO:0007669"/>
    <property type="project" value="InterPro"/>
</dbReference>
<keyword evidence="2" id="KW-0489">Methyltransferase</keyword>
<dbReference type="SUPFAM" id="SSF102114">
    <property type="entry name" value="Radical SAM enzymes"/>
    <property type="match status" value="1"/>
</dbReference>
<evidence type="ECO:0000313" key="10">
    <source>
        <dbReference type="EMBL" id="KKL07284.1"/>
    </source>
</evidence>
<proteinExistence type="predicted"/>
<dbReference type="InterPro" id="IPR051198">
    <property type="entry name" value="BchE-like"/>
</dbReference>
<organism evidence="10">
    <name type="scientific">marine sediment metagenome</name>
    <dbReference type="NCBI Taxonomy" id="412755"/>
    <lineage>
        <taxon>unclassified sequences</taxon>
        <taxon>metagenomes</taxon>
        <taxon>ecological metagenomes</taxon>
    </lineage>
</organism>
<dbReference type="CDD" id="cd01335">
    <property type="entry name" value="Radical_SAM"/>
    <property type="match status" value="1"/>
</dbReference>
<dbReference type="Gene3D" id="3.80.30.20">
    <property type="entry name" value="tm_1862 like domain"/>
    <property type="match status" value="1"/>
</dbReference>
<dbReference type="InterPro" id="IPR023404">
    <property type="entry name" value="rSAM_horseshoe"/>
</dbReference>
<evidence type="ECO:0000256" key="1">
    <source>
        <dbReference type="ARBA" id="ARBA00001966"/>
    </source>
</evidence>
<dbReference type="AlphaFoldDB" id="A0A0F9ACK1"/>
<keyword evidence="5" id="KW-0479">Metal-binding</keyword>